<feature type="compositionally biased region" description="Basic and acidic residues" evidence="2">
    <location>
        <begin position="923"/>
        <end position="938"/>
    </location>
</feature>
<feature type="compositionally biased region" description="Basic and acidic residues" evidence="2">
    <location>
        <begin position="864"/>
        <end position="881"/>
    </location>
</feature>
<dbReference type="InterPro" id="IPR001841">
    <property type="entry name" value="Znf_RING"/>
</dbReference>
<dbReference type="GO" id="GO:0008270">
    <property type="term" value="F:zinc ion binding"/>
    <property type="evidence" value="ECO:0007669"/>
    <property type="project" value="UniProtKB-KW"/>
</dbReference>
<feature type="compositionally biased region" description="Basic and acidic residues" evidence="2">
    <location>
        <begin position="650"/>
        <end position="679"/>
    </location>
</feature>
<accession>A0A439D7M2</accession>
<feature type="compositionally biased region" description="Basic residues" evidence="2">
    <location>
        <begin position="639"/>
        <end position="649"/>
    </location>
</feature>
<gene>
    <name evidence="4" type="ORF">EKO27_g4720</name>
</gene>
<feature type="region of interest" description="Disordered" evidence="2">
    <location>
        <begin position="453"/>
        <end position="492"/>
    </location>
</feature>
<feature type="compositionally biased region" description="Polar residues" evidence="2">
    <location>
        <begin position="97"/>
        <end position="109"/>
    </location>
</feature>
<dbReference type="PANTHER" id="PTHR46528:SF1">
    <property type="entry name" value="PROTEIN SON"/>
    <property type="match status" value="1"/>
</dbReference>
<keyword evidence="1" id="KW-0862">Zinc</keyword>
<feature type="compositionally biased region" description="Basic residues" evidence="2">
    <location>
        <begin position="590"/>
        <end position="626"/>
    </location>
</feature>
<dbReference type="InterPro" id="IPR013083">
    <property type="entry name" value="Znf_RING/FYVE/PHD"/>
</dbReference>
<dbReference type="Gene3D" id="3.30.40.10">
    <property type="entry name" value="Zinc/RING finger domain, C3HC4 (zinc finger)"/>
    <property type="match status" value="1"/>
</dbReference>
<protein>
    <recommendedName>
        <fullName evidence="3">RING-type domain-containing protein</fullName>
    </recommendedName>
</protein>
<feature type="region of interest" description="Disordered" evidence="2">
    <location>
        <begin position="89"/>
        <end position="131"/>
    </location>
</feature>
<feature type="compositionally biased region" description="Basic and acidic residues" evidence="2">
    <location>
        <begin position="688"/>
        <end position="732"/>
    </location>
</feature>
<dbReference type="GO" id="GO:0043484">
    <property type="term" value="P:regulation of RNA splicing"/>
    <property type="evidence" value="ECO:0007669"/>
    <property type="project" value="InterPro"/>
</dbReference>
<dbReference type="EMBL" id="RYZI01000116">
    <property type="protein sequence ID" value="RWA10400.1"/>
    <property type="molecule type" value="Genomic_DNA"/>
</dbReference>
<reference evidence="4 5" key="1">
    <citation type="submission" date="2018-12" db="EMBL/GenBank/DDBJ databases">
        <title>Draft genome sequence of Xylaria grammica IHI A82.</title>
        <authorList>
            <person name="Buettner E."/>
            <person name="Kellner H."/>
        </authorList>
    </citation>
    <scope>NUCLEOTIDE SEQUENCE [LARGE SCALE GENOMIC DNA]</scope>
    <source>
        <strain evidence="4 5">IHI A82</strain>
    </source>
</reference>
<dbReference type="InterPro" id="IPR032922">
    <property type="entry name" value="SON"/>
</dbReference>
<name>A0A439D7M2_9PEZI</name>
<comment type="caution">
    <text evidence="4">The sequence shown here is derived from an EMBL/GenBank/DDBJ whole genome shotgun (WGS) entry which is preliminary data.</text>
</comment>
<dbReference type="STRING" id="363999.A0A439D7M2"/>
<dbReference type="PROSITE" id="PS50089">
    <property type="entry name" value="ZF_RING_2"/>
    <property type="match status" value="1"/>
</dbReference>
<proteinExistence type="predicted"/>
<feature type="compositionally biased region" description="Acidic residues" evidence="2">
    <location>
        <begin position="183"/>
        <end position="192"/>
    </location>
</feature>
<organism evidence="4 5">
    <name type="scientific">Xylaria grammica</name>
    <dbReference type="NCBI Taxonomy" id="363999"/>
    <lineage>
        <taxon>Eukaryota</taxon>
        <taxon>Fungi</taxon>
        <taxon>Dikarya</taxon>
        <taxon>Ascomycota</taxon>
        <taxon>Pezizomycotina</taxon>
        <taxon>Sordariomycetes</taxon>
        <taxon>Xylariomycetidae</taxon>
        <taxon>Xylariales</taxon>
        <taxon>Xylariaceae</taxon>
        <taxon>Xylaria</taxon>
    </lineage>
</organism>
<feature type="compositionally biased region" description="Polar residues" evidence="2">
    <location>
        <begin position="842"/>
        <end position="859"/>
    </location>
</feature>
<evidence type="ECO:0000256" key="2">
    <source>
        <dbReference type="SAM" id="MobiDB-lite"/>
    </source>
</evidence>
<evidence type="ECO:0000256" key="1">
    <source>
        <dbReference type="PROSITE-ProRule" id="PRU00175"/>
    </source>
</evidence>
<evidence type="ECO:0000313" key="4">
    <source>
        <dbReference type="EMBL" id="RWA10400.1"/>
    </source>
</evidence>
<feature type="compositionally biased region" description="Polar residues" evidence="2">
    <location>
        <begin position="165"/>
        <end position="178"/>
    </location>
</feature>
<feature type="region of interest" description="Disordered" evidence="2">
    <location>
        <begin position="533"/>
        <end position="938"/>
    </location>
</feature>
<keyword evidence="1" id="KW-0479">Metal-binding</keyword>
<feature type="compositionally biased region" description="Basic and acidic residues" evidence="2">
    <location>
        <begin position="831"/>
        <end position="841"/>
    </location>
</feature>
<dbReference type="GO" id="GO:0051726">
    <property type="term" value="P:regulation of cell cycle"/>
    <property type="evidence" value="ECO:0007669"/>
    <property type="project" value="InterPro"/>
</dbReference>
<feature type="domain" description="RING-type" evidence="3">
    <location>
        <begin position="26"/>
        <end position="62"/>
    </location>
</feature>
<dbReference type="PANTHER" id="PTHR46528">
    <property type="entry name" value="PROTEIN SON"/>
    <property type="match status" value="1"/>
</dbReference>
<dbReference type="AlphaFoldDB" id="A0A439D7M2"/>
<evidence type="ECO:0000313" key="5">
    <source>
        <dbReference type="Proteomes" id="UP000286045"/>
    </source>
</evidence>
<dbReference type="CDD" id="cd16620">
    <property type="entry name" value="vRING-HC-C4C4_RBBP6"/>
    <property type="match status" value="1"/>
</dbReference>
<sequence>MVTLNPAQLELASSLTQDELPTKLRCAICSKLAVNAFRLPCCETAICENCQATLPSSCPVCEHTPVSAADCTIYKSLRTTIRVFLKTEEKKREATRPKTNGSAPTTPIQMTPMPAPIQAQGPTDPPTAEPSAIELTDSEHLLDSTTVPVADSSVDPENKTGTDEIINNQPDTADTNGNPLEEQNAEIEEAEEPSPQGHATEESTGEDGEKGDAVAEVGADQSEQSGMNFGFDPMNNNFNMNFGNGDMTQMQMMMAMQNGMNSATFGSFPMMGMMDPMMMQNMLMNGGFGAQGMGMNGMNMNMGMNGFNGGGDDWNGQQSWNIGQDNFNPNAPGMGNGDFGNFNTNFRTGNYGHHNQFNDHRRGNYGFRGRGRGRGYYGGYSRGFHHNYNHQGNAWAGGQYNNTSQGVDTTSGNVDEFGRTIRADQSQDGQPVGQDGQNPVATQAVAQNQVVKERVPGSEETQGDNTIPDGDVSTMHQRANDTGHMDSVPPPQRVVPVVPDVPLNAPTGPKAMRQGLPNTSLYHLKARGYIMDEKPSSISTNGHVVASPVEDRPKSRSSSLQDKDPSHLDHQQEHGIDEKHEAKESDRGRGRSRTHSISRSRSPTHSRSRSRSRSRKESRRQRRHHSPSVSDISRDGDHRRRKHRSKRHSARDDDDYKGRSRGQKYDERSRSASPTEREHKRSTHRSHRERDRDRDHNRDRDRDRNRDRDRDRDREEKRRERDKDRGRDSDHDRHRKPNHRSSHRDRDDDRERDREREKDRDRTRDKERSRELDKEHRSHDSKVSMVEPPTPVELPEKGFNPPTGPRGSLSIKGAGSRPGLEIRGASGRSSDMQRRESETSRRASQSSATGGQKPTSSAPAKNPHTLEREARDRERLLKEAQRIAGMAGLAGRASAKRSRDAGDDRGGRRKSRRSEPVNVDDEERMRRIEAEREGRRWD</sequence>
<feature type="compositionally biased region" description="Basic residues" evidence="2">
    <location>
        <begin position="733"/>
        <end position="743"/>
    </location>
</feature>
<dbReference type="GO" id="GO:0003723">
    <property type="term" value="F:RNA binding"/>
    <property type="evidence" value="ECO:0007669"/>
    <property type="project" value="InterPro"/>
</dbReference>
<dbReference type="SUPFAM" id="SSF57850">
    <property type="entry name" value="RING/U-box"/>
    <property type="match status" value="1"/>
</dbReference>
<keyword evidence="1" id="KW-0863">Zinc-finger</keyword>
<feature type="compositionally biased region" description="Basic and acidic residues" evidence="2">
    <location>
        <begin position="744"/>
        <end position="782"/>
    </location>
</feature>
<dbReference type="Proteomes" id="UP000286045">
    <property type="component" value="Unassembled WGS sequence"/>
</dbReference>
<keyword evidence="5" id="KW-1185">Reference proteome</keyword>
<feature type="compositionally biased region" description="Basic and acidic residues" evidence="2">
    <location>
        <begin position="561"/>
        <end position="589"/>
    </location>
</feature>
<evidence type="ECO:0000259" key="3">
    <source>
        <dbReference type="PROSITE" id="PS50089"/>
    </source>
</evidence>
<feature type="region of interest" description="Disordered" evidence="2">
    <location>
        <begin position="147"/>
        <end position="213"/>
    </location>
</feature>
<feature type="compositionally biased region" description="Basic and acidic residues" evidence="2">
    <location>
        <begin position="897"/>
        <end position="906"/>
    </location>
</feature>